<dbReference type="AlphaFoldDB" id="A0A4R2NZU1"/>
<reference evidence="1 2" key="1">
    <citation type="submission" date="2019-03" db="EMBL/GenBank/DDBJ databases">
        <title>Genomic Encyclopedia of Type Strains, Phase IV (KMG-IV): sequencing the most valuable type-strain genomes for metagenomic binning, comparative biology and taxonomic classification.</title>
        <authorList>
            <person name="Goeker M."/>
        </authorList>
    </citation>
    <scope>NUCLEOTIDE SEQUENCE [LARGE SCALE GENOMIC DNA]</scope>
    <source>
        <strain evidence="1 2">DSM 2781</strain>
    </source>
</reference>
<evidence type="ECO:0000313" key="2">
    <source>
        <dbReference type="Proteomes" id="UP000295733"/>
    </source>
</evidence>
<protein>
    <recommendedName>
        <fullName evidence="3">Ribosome-binding factor A</fullName>
    </recommendedName>
</protein>
<name>A0A4R2NZU1_RHOAD</name>
<evidence type="ECO:0008006" key="3">
    <source>
        <dbReference type="Google" id="ProtNLM"/>
    </source>
</evidence>
<comment type="caution">
    <text evidence="1">The sequence shown here is derived from an EMBL/GenBank/DDBJ whole genome shotgun (WGS) entry which is preliminary data.</text>
</comment>
<proteinExistence type="predicted"/>
<dbReference type="EMBL" id="SLXL01000001">
    <property type="protein sequence ID" value="TCP27752.1"/>
    <property type="molecule type" value="Genomic_DNA"/>
</dbReference>
<keyword evidence="2" id="KW-1185">Reference proteome</keyword>
<dbReference type="RefSeq" id="WP_207287072.1">
    <property type="nucleotide sequence ID" value="NZ_NRRP01000009.1"/>
</dbReference>
<evidence type="ECO:0000313" key="1">
    <source>
        <dbReference type="EMBL" id="TCP27752.1"/>
    </source>
</evidence>
<dbReference type="Proteomes" id="UP000295733">
    <property type="component" value="Unassembled WGS sequence"/>
</dbReference>
<accession>A0A4R2NZU1</accession>
<organism evidence="1 2">
    <name type="scientific">Rhodovulum adriaticum</name>
    <name type="common">Rhodopseudomonas adriatica</name>
    <dbReference type="NCBI Taxonomy" id="35804"/>
    <lineage>
        <taxon>Bacteria</taxon>
        <taxon>Pseudomonadati</taxon>
        <taxon>Pseudomonadota</taxon>
        <taxon>Alphaproteobacteria</taxon>
        <taxon>Rhodobacterales</taxon>
        <taxon>Paracoccaceae</taxon>
        <taxon>Rhodovulum</taxon>
    </lineage>
</organism>
<sequence>MADIENAIEDVVRKRFAGVNIVRVDVEEGEDHDGDRVFFVNVVFDADIKDLDASRLSSITRHLRTRLFDMGEDRFPYTRFVSKADFEGAAA</sequence>
<gene>
    <name evidence="1" type="ORF">EV656_101664</name>
</gene>